<evidence type="ECO:0000313" key="7">
    <source>
        <dbReference type="Proteomes" id="UP001214854"/>
    </source>
</evidence>
<feature type="compositionally biased region" description="Low complexity" evidence="4">
    <location>
        <begin position="19"/>
        <end position="30"/>
    </location>
</feature>
<evidence type="ECO:0000256" key="2">
    <source>
        <dbReference type="ARBA" id="ARBA00022452"/>
    </source>
</evidence>
<evidence type="ECO:0000256" key="3">
    <source>
        <dbReference type="ARBA" id="ARBA00023136"/>
    </source>
</evidence>
<keyword evidence="3" id="KW-0472">Membrane</keyword>
<dbReference type="Pfam" id="PF01103">
    <property type="entry name" value="Omp85"/>
    <property type="match status" value="1"/>
</dbReference>
<keyword evidence="2" id="KW-1134">Transmembrane beta strand</keyword>
<dbReference type="EMBL" id="JAQQKX010000002">
    <property type="protein sequence ID" value="MDC7682366.1"/>
    <property type="molecule type" value="Genomic_DNA"/>
</dbReference>
<dbReference type="Proteomes" id="UP001214854">
    <property type="component" value="Unassembled WGS sequence"/>
</dbReference>
<evidence type="ECO:0000256" key="1">
    <source>
        <dbReference type="ARBA" id="ARBA00004370"/>
    </source>
</evidence>
<accession>A0ABT5HQN7</accession>
<feature type="compositionally biased region" description="Basic and acidic residues" evidence="4">
    <location>
        <begin position="55"/>
        <end position="83"/>
    </location>
</feature>
<dbReference type="Gene3D" id="2.40.160.50">
    <property type="entry name" value="membrane protein fhac: a member of the omp85/tpsb transporter family"/>
    <property type="match status" value="1"/>
</dbReference>
<organism evidence="6 7">
    <name type="scientific">Asticcacaulis aquaticus</name>
    <dbReference type="NCBI Taxonomy" id="2984212"/>
    <lineage>
        <taxon>Bacteria</taxon>
        <taxon>Pseudomonadati</taxon>
        <taxon>Pseudomonadota</taxon>
        <taxon>Alphaproteobacteria</taxon>
        <taxon>Caulobacterales</taxon>
        <taxon>Caulobacteraceae</taxon>
        <taxon>Asticcacaulis</taxon>
    </lineage>
</organism>
<protein>
    <submittedName>
        <fullName evidence="6">BamA/TamA family outer membrane protein</fullName>
    </submittedName>
</protein>
<dbReference type="Gene3D" id="3.10.20.310">
    <property type="entry name" value="membrane protein fhac"/>
    <property type="match status" value="1"/>
</dbReference>
<feature type="region of interest" description="Disordered" evidence="4">
    <location>
        <begin position="217"/>
        <end position="239"/>
    </location>
</feature>
<proteinExistence type="predicted"/>
<dbReference type="PANTHER" id="PTHR12815">
    <property type="entry name" value="SORTING AND ASSEMBLY MACHINERY SAMM50 PROTEIN FAMILY MEMBER"/>
    <property type="match status" value="1"/>
</dbReference>
<name>A0ABT5HQN7_9CAUL</name>
<dbReference type="RefSeq" id="WP_272747069.1">
    <property type="nucleotide sequence ID" value="NZ_JAQQKX010000002.1"/>
</dbReference>
<comment type="caution">
    <text evidence="6">The sequence shown here is derived from an EMBL/GenBank/DDBJ whole genome shotgun (WGS) entry which is preliminary data.</text>
</comment>
<reference evidence="6 7" key="1">
    <citation type="submission" date="2023-01" db="EMBL/GenBank/DDBJ databases">
        <title>Novel species of the genus Asticcacaulis isolated from rivers.</title>
        <authorList>
            <person name="Lu H."/>
        </authorList>
    </citation>
    <scope>NUCLEOTIDE SEQUENCE [LARGE SCALE GENOMIC DNA]</scope>
    <source>
        <strain evidence="6 7">BYS171W</strain>
    </source>
</reference>
<evidence type="ECO:0000313" key="6">
    <source>
        <dbReference type="EMBL" id="MDC7682366.1"/>
    </source>
</evidence>
<comment type="subcellular location">
    <subcellularLocation>
        <location evidence="1">Membrane</location>
    </subcellularLocation>
</comment>
<gene>
    <name evidence="6" type="ORF">PQU92_03710</name>
</gene>
<evidence type="ECO:0000259" key="5">
    <source>
        <dbReference type="Pfam" id="PF01103"/>
    </source>
</evidence>
<dbReference type="InterPro" id="IPR039910">
    <property type="entry name" value="D15-like"/>
</dbReference>
<feature type="domain" description="Bacterial surface antigen (D15)" evidence="5">
    <location>
        <begin position="457"/>
        <end position="742"/>
    </location>
</feature>
<dbReference type="PANTHER" id="PTHR12815:SF42">
    <property type="entry name" value="BACTERIAL SURFACE ANTIGEN (D15) DOMAIN-CONTAINING PROTEIN"/>
    <property type="match status" value="1"/>
</dbReference>
<evidence type="ECO:0000256" key="4">
    <source>
        <dbReference type="SAM" id="MobiDB-lite"/>
    </source>
</evidence>
<keyword evidence="7" id="KW-1185">Reference proteome</keyword>
<keyword evidence="2" id="KW-0812">Transmembrane</keyword>
<feature type="region of interest" description="Disordered" evidence="4">
    <location>
        <begin position="19"/>
        <end position="123"/>
    </location>
</feature>
<dbReference type="InterPro" id="IPR000184">
    <property type="entry name" value="Bac_surfAg_D15"/>
</dbReference>
<sequence>MFPAFLALTWLTGEAAAQTVPQPVQDAPPVDETPIITDEDFEKALPSLTAPKPVPKPETDQAKAGEKLPDKTTAEKTEAEKETPPPTPPLSAQVGGLEVLELPDFPPLTDPELKTDLAPLESFNPDAAPVGEAIANNDSEVPPPIAYELHVDGLAALGLEGRFKDLSALASGKGKADNAAMLRARLTEDEQTALKLLKSEGYYDAVVIARVENADMASSQPLGPQSENTAPKNDANTPQRRLSVLVNANAGEAYKLSSVKVVADPTEPPDLVRNALPLSPGDVIAADLIKSAEANVALILPQEGYPFAELGLRDILIDPQTRTGDYTLPVKTGPRARFGAIVNDTSGGRQAFGPDHVQILSRFETGDLYDSREVDDLRQAMTATGLFTSVGVEPVLTDRKNADGTAVVDLKVTQNAGRPRTIAGDLGFSTGQGARAEINWTHRNFRPPEGALIASIIVGTQEQGLSGTFRRSNAKRRDRTFQYGASFNHQAYDSYEAQTVSLSTSVSRVSTPLWQKLWTWSYGAELLATRETGFSKTRGVDVQDDYFYASLPLKLNYDRTDNLLNPAKGWRAGVQSTPTVTLNGQGGYFVSNIGDVSWYRQVSTKWVVAARGRVGSIYGADTGVIAPSRRLYAGGGGSVRGFGYQELGPRDANNNPFGGRSVVEMAVEARYRFGNFGVVPFIDAGQVYDKEFPEFTNIRFGVGIGARYYTNFGPVRIDIATPISRRDGESPVSLYVGIGQAF</sequence>